<evidence type="ECO:0007829" key="4">
    <source>
        <dbReference type="PeptideAtlas" id="B7P281"/>
    </source>
</evidence>
<dbReference type="InterPro" id="IPR001611">
    <property type="entry name" value="Leu-rich_rpt"/>
</dbReference>
<dbReference type="OrthoDB" id="549243at2759"/>
<dbReference type="Pfam" id="PF13516">
    <property type="entry name" value="LRR_6"/>
    <property type="match status" value="1"/>
</dbReference>
<name>B7P281_IXOSC</name>
<dbReference type="InterPro" id="IPR050648">
    <property type="entry name" value="F-box_LRR-repeat"/>
</dbReference>
<keyword evidence="4" id="KW-1267">Proteomics identification</keyword>
<gene>
    <name evidence="1" type="ORF">IscW_ISCW015755</name>
</gene>
<sequence>MAGARLRKLVLRGCSGVTSTGLTKVATKCRLLAELSVSDCLQITDHDVLLLCQEELDLSQNKAVTDVAIGAICRCCTKLRSLNISGCHLGITDKSCGHLSRSPWLRDLKMTYLGQVTDSGLGTLACHGQLKSIELRGCPQVSDTGVLMLVELCRELELLDVSGCDLVTNEAVTGCLSIVTERPHKLTLVSMCENAAAQQLLDMRLAVSGTSVELERLPLGPSKGLDISRFSRCVEHLRPDRMERFGIHEDVFMEGEDGFDGYEGDGENHVAREFEDFLENDDVLMKEAYELS</sequence>
<dbReference type="InParanoid" id="B7P281"/>
<dbReference type="Gene3D" id="3.80.10.10">
    <property type="entry name" value="Ribonuclease Inhibitor"/>
    <property type="match status" value="2"/>
</dbReference>
<dbReference type="EMBL" id="DS620852">
    <property type="protein sequence ID" value="EEC00703.1"/>
    <property type="molecule type" value="Genomic_DNA"/>
</dbReference>
<evidence type="ECO:0000313" key="3">
    <source>
        <dbReference type="Proteomes" id="UP000001555"/>
    </source>
</evidence>
<dbReference type="STRING" id="6945.B7P281"/>
<dbReference type="VEuPathDB" id="VectorBase:ISCW015755"/>
<protein>
    <submittedName>
        <fullName evidence="1 2">Fbxl13, putative</fullName>
    </submittedName>
</protein>
<dbReference type="EnsemblMetazoa" id="ISCW015755-RA">
    <property type="protein sequence ID" value="ISCW015755-PA"/>
    <property type="gene ID" value="ISCW015755"/>
</dbReference>
<dbReference type="SUPFAM" id="SSF52047">
    <property type="entry name" value="RNI-like"/>
    <property type="match status" value="1"/>
</dbReference>
<evidence type="ECO:0000313" key="1">
    <source>
        <dbReference type="EMBL" id="EEC00703.1"/>
    </source>
</evidence>
<dbReference type="PaxDb" id="6945-B7P281"/>
<evidence type="ECO:0000313" key="2">
    <source>
        <dbReference type="EnsemblMetazoa" id="ISCW015755-PA"/>
    </source>
</evidence>
<dbReference type="PANTHER" id="PTHR13382">
    <property type="entry name" value="MITOCHONDRIAL ATP SYNTHASE COUPLING FACTOR B"/>
    <property type="match status" value="1"/>
</dbReference>
<dbReference type="InterPro" id="IPR006553">
    <property type="entry name" value="Leu-rich_rpt_Cys-con_subtyp"/>
</dbReference>
<dbReference type="HOGENOM" id="CLU_954029_0_0_1"/>
<accession>B7P281</accession>
<dbReference type="InterPro" id="IPR032675">
    <property type="entry name" value="LRR_dom_sf"/>
</dbReference>
<reference evidence="1 3" key="1">
    <citation type="submission" date="2008-03" db="EMBL/GenBank/DDBJ databases">
        <title>Annotation of Ixodes scapularis.</title>
        <authorList>
            <consortium name="Ixodes scapularis Genome Project Consortium"/>
            <person name="Caler E."/>
            <person name="Hannick L.I."/>
            <person name="Bidwell S."/>
            <person name="Joardar V."/>
            <person name="Thiagarajan M."/>
            <person name="Amedeo P."/>
            <person name="Galinsky K.J."/>
            <person name="Schobel S."/>
            <person name="Inman J."/>
            <person name="Hostetler J."/>
            <person name="Miller J."/>
            <person name="Hammond M."/>
            <person name="Megy K."/>
            <person name="Lawson D."/>
            <person name="Kodira C."/>
            <person name="Sutton G."/>
            <person name="Meyer J."/>
            <person name="Hill C.A."/>
            <person name="Birren B."/>
            <person name="Nene V."/>
            <person name="Collins F."/>
            <person name="Alarcon-Chaidez F."/>
            <person name="Wikel S."/>
            <person name="Strausberg R."/>
        </authorList>
    </citation>
    <scope>NUCLEOTIDE SEQUENCE [LARGE SCALE GENOMIC DNA]</scope>
    <source>
        <strain evidence="3">Wikel</strain>
        <strain evidence="1">Wikel colony</strain>
    </source>
</reference>
<dbReference type="SMART" id="SM00367">
    <property type="entry name" value="LRR_CC"/>
    <property type="match status" value="6"/>
</dbReference>
<dbReference type="VEuPathDB" id="VectorBase:ISCI015755"/>
<dbReference type="VEuPathDB" id="VectorBase:ISCP_012692"/>
<organism>
    <name type="scientific">Ixodes scapularis</name>
    <name type="common">Black-legged tick</name>
    <name type="synonym">Deer tick</name>
    <dbReference type="NCBI Taxonomy" id="6945"/>
    <lineage>
        <taxon>Eukaryota</taxon>
        <taxon>Metazoa</taxon>
        <taxon>Ecdysozoa</taxon>
        <taxon>Arthropoda</taxon>
        <taxon>Chelicerata</taxon>
        <taxon>Arachnida</taxon>
        <taxon>Acari</taxon>
        <taxon>Parasitiformes</taxon>
        <taxon>Ixodida</taxon>
        <taxon>Ixodoidea</taxon>
        <taxon>Ixodidae</taxon>
        <taxon>Ixodinae</taxon>
        <taxon>Ixodes</taxon>
    </lineage>
</organism>
<keyword evidence="3" id="KW-1185">Reference proteome</keyword>
<dbReference type="Proteomes" id="UP000001555">
    <property type="component" value="Unassembled WGS sequence"/>
</dbReference>
<dbReference type="EMBL" id="ABJB010199541">
    <property type="status" value="NOT_ANNOTATED_CDS"/>
    <property type="molecule type" value="Genomic_DNA"/>
</dbReference>
<reference evidence="2" key="2">
    <citation type="submission" date="2020-05" db="UniProtKB">
        <authorList>
            <consortium name="EnsemblMetazoa"/>
        </authorList>
    </citation>
    <scope>IDENTIFICATION</scope>
    <source>
        <strain evidence="2">wikel</strain>
    </source>
</reference>
<proteinExistence type="evidence at protein level"/>
<dbReference type="AlphaFoldDB" id="B7P281"/>